<evidence type="ECO:0000313" key="7">
    <source>
        <dbReference type="Proteomes" id="UP000646244"/>
    </source>
</evidence>
<evidence type="ECO:0000256" key="1">
    <source>
        <dbReference type="ARBA" id="ARBA00004613"/>
    </source>
</evidence>
<dbReference type="EMBL" id="BMVB01000009">
    <property type="protein sequence ID" value="GHC53859.1"/>
    <property type="molecule type" value="Genomic_DNA"/>
</dbReference>
<accession>A0A918WI75</accession>
<sequence>MFGRQSRAAWTAGILATVVGAGVLGGTPASAVEGDQAKDGAYSFTAKLDIGGKRSCSAALVEQEWLITAASCFADNPAKSLKVAAGAPKLKTTATINGTVAGVVELVPRDDRDIVMAKLDKPVTGVTPVAIGSTAPAQGEELRVAGWGRTKTEWFPDRLHTAQFTVGGVKATSLDLAGKTADAAVCKGDTGGPAFRETNGRIELAAVNSQSWQTGCLGANPAETRKGAVDTRVDDIAGWMQAIFSRGLMKGVDWKNAEYLASGYFTGGSANGTRRMDLMVRWADGSVTLYQGADHNDPKYPFSAVHKLADAGSTFKYVRAITAGRFSADGTDGVIVRWVDGEVTQYTHVDAKGFHDEKMLAKPKNGTWENAKLITAGRYTGNDLRDDLLVVWVNGSVSIYSDLGANGLGKEKQIQKANTTWPHAEQIGTGNFTGKGTNDLMVRWSDGEATIYPGVDTAGFHGEIMVRKPKEAWTNAQVITVGAFAANVVPNDVLVRWSNGNVSMYTGVDNAGTHAEVQLVG</sequence>
<name>A0A918WI75_STRCJ</name>
<comment type="caution">
    <text evidence="6">The sequence shown here is derived from an EMBL/GenBank/DDBJ whole genome shotgun (WGS) entry which is preliminary data.</text>
</comment>
<evidence type="ECO:0000259" key="5">
    <source>
        <dbReference type="PROSITE" id="PS50240"/>
    </source>
</evidence>
<evidence type="ECO:0000313" key="6">
    <source>
        <dbReference type="EMBL" id="GHC53859.1"/>
    </source>
</evidence>
<comment type="subcellular location">
    <subcellularLocation>
        <location evidence="1">Secreted</location>
    </subcellularLocation>
</comment>
<evidence type="ECO:0000256" key="2">
    <source>
        <dbReference type="ARBA" id="ARBA00022525"/>
    </source>
</evidence>
<dbReference type="PANTHER" id="PTHR24264:SF65">
    <property type="entry name" value="SRCR DOMAIN-CONTAINING PROTEIN"/>
    <property type="match status" value="1"/>
</dbReference>
<dbReference type="Pfam" id="PF00089">
    <property type="entry name" value="Trypsin"/>
    <property type="match status" value="1"/>
</dbReference>
<dbReference type="GO" id="GO:0004252">
    <property type="term" value="F:serine-type endopeptidase activity"/>
    <property type="evidence" value="ECO:0007669"/>
    <property type="project" value="InterPro"/>
</dbReference>
<dbReference type="RefSeq" id="WP_190110521.1">
    <property type="nucleotide sequence ID" value="NZ_BMVB01000009.1"/>
</dbReference>
<dbReference type="GO" id="GO:0006508">
    <property type="term" value="P:proteolysis"/>
    <property type="evidence" value="ECO:0007669"/>
    <property type="project" value="UniProtKB-KW"/>
</dbReference>
<dbReference type="PANTHER" id="PTHR24264">
    <property type="entry name" value="TRYPSIN-RELATED"/>
    <property type="match status" value="1"/>
</dbReference>
<dbReference type="InterPro" id="IPR001254">
    <property type="entry name" value="Trypsin_dom"/>
</dbReference>
<dbReference type="InterPro" id="IPR050127">
    <property type="entry name" value="Serine_Proteases_S1"/>
</dbReference>
<evidence type="ECO:0000256" key="4">
    <source>
        <dbReference type="ARBA" id="ARBA00022801"/>
    </source>
</evidence>
<dbReference type="GO" id="GO:0005615">
    <property type="term" value="C:extracellular space"/>
    <property type="evidence" value="ECO:0007669"/>
    <property type="project" value="TreeGrafter"/>
</dbReference>
<feature type="domain" description="Peptidase S1" evidence="5">
    <location>
        <begin position="23"/>
        <end position="245"/>
    </location>
</feature>
<dbReference type="PROSITE" id="PS50240">
    <property type="entry name" value="TRYPSIN_DOM"/>
    <property type="match status" value="1"/>
</dbReference>
<reference evidence="6" key="2">
    <citation type="submission" date="2020-09" db="EMBL/GenBank/DDBJ databases">
        <authorList>
            <person name="Sun Q."/>
            <person name="Ohkuma M."/>
        </authorList>
    </citation>
    <scope>NUCLEOTIDE SEQUENCE</scope>
    <source>
        <strain evidence="6">JCM 4633</strain>
    </source>
</reference>
<dbReference type="PRINTS" id="PR00722">
    <property type="entry name" value="CHYMOTRYPSIN"/>
</dbReference>
<keyword evidence="3" id="KW-0645">Protease</keyword>
<proteinExistence type="predicted"/>
<dbReference type="InterPro" id="IPR043504">
    <property type="entry name" value="Peptidase_S1_PA_chymotrypsin"/>
</dbReference>
<protein>
    <submittedName>
        <fullName evidence="6">Fusidic acid esterase FusH</fullName>
    </submittedName>
</protein>
<keyword evidence="2" id="KW-0964">Secreted</keyword>
<dbReference type="Proteomes" id="UP000646244">
    <property type="component" value="Unassembled WGS sequence"/>
</dbReference>
<dbReference type="AlphaFoldDB" id="A0A918WI75"/>
<dbReference type="InterPro" id="IPR001314">
    <property type="entry name" value="Peptidase_S1A"/>
</dbReference>
<gene>
    <name evidence="6" type="ORF">GCM10010507_32690</name>
</gene>
<evidence type="ECO:0000256" key="3">
    <source>
        <dbReference type="ARBA" id="ARBA00022670"/>
    </source>
</evidence>
<keyword evidence="4" id="KW-0378">Hydrolase</keyword>
<dbReference type="Gene3D" id="2.40.10.10">
    <property type="entry name" value="Trypsin-like serine proteases"/>
    <property type="match status" value="1"/>
</dbReference>
<organism evidence="6 7">
    <name type="scientific">Streptomyces cinnamoneus</name>
    <name type="common">Streptoverticillium cinnamoneum</name>
    <dbReference type="NCBI Taxonomy" id="53446"/>
    <lineage>
        <taxon>Bacteria</taxon>
        <taxon>Bacillati</taxon>
        <taxon>Actinomycetota</taxon>
        <taxon>Actinomycetes</taxon>
        <taxon>Kitasatosporales</taxon>
        <taxon>Streptomycetaceae</taxon>
        <taxon>Streptomyces</taxon>
        <taxon>Streptomyces cinnamoneus group</taxon>
    </lineage>
</organism>
<dbReference type="SUPFAM" id="SSF50494">
    <property type="entry name" value="Trypsin-like serine proteases"/>
    <property type="match status" value="1"/>
</dbReference>
<dbReference type="InterPro" id="IPR009003">
    <property type="entry name" value="Peptidase_S1_PA"/>
</dbReference>
<reference evidence="6" key="1">
    <citation type="journal article" date="2014" name="Int. J. Syst. Evol. Microbiol.">
        <title>Complete genome sequence of Corynebacterium casei LMG S-19264T (=DSM 44701T), isolated from a smear-ripened cheese.</title>
        <authorList>
            <consortium name="US DOE Joint Genome Institute (JGI-PGF)"/>
            <person name="Walter F."/>
            <person name="Albersmeier A."/>
            <person name="Kalinowski J."/>
            <person name="Ruckert C."/>
        </authorList>
    </citation>
    <scope>NUCLEOTIDE SEQUENCE</scope>
    <source>
        <strain evidence="6">JCM 4633</strain>
    </source>
</reference>
<dbReference type="SMART" id="SM00020">
    <property type="entry name" value="Tryp_SPc"/>
    <property type="match status" value="1"/>
</dbReference>